<proteinExistence type="inferred from homology"/>
<dbReference type="InterPro" id="IPR038136">
    <property type="entry name" value="CofD-like_dom_sf"/>
</dbReference>
<reference evidence="3 4" key="1">
    <citation type="journal article" date="2016" name="Nat. Commun.">
        <title>Thousands of microbial genomes shed light on interconnected biogeochemical processes in an aquifer system.</title>
        <authorList>
            <person name="Anantharaman K."/>
            <person name="Brown C.T."/>
            <person name="Hug L.A."/>
            <person name="Sharon I."/>
            <person name="Castelle C.J."/>
            <person name="Probst A.J."/>
            <person name="Thomas B.C."/>
            <person name="Singh A."/>
            <person name="Wilkins M.J."/>
            <person name="Karaoz U."/>
            <person name="Brodie E.L."/>
            <person name="Williams K.H."/>
            <person name="Hubbard S.S."/>
            <person name="Banfield J.F."/>
        </authorList>
    </citation>
    <scope>NUCLEOTIDE SEQUENCE [LARGE SCALE GENOMIC DNA]</scope>
</reference>
<comment type="function">
    <text evidence="2">Required for morphogenesis under gluconeogenic growth conditions.</text>
</comment>
<dbReference type="GO" id="GO:0043743">
    <property type="term" value="F:LPPG:FO 2-phospho-L-lactate transferase activity"/>
    <property type="evidence" value="ECO:0007669"/>
    <property type="project" value="InterPro"/>
</dbReference>
<dbReference type="InterPro" id="IPR010119">
    <property type="entry name" value="Gluconeogen_factor"/>
</dbReference>
<comment type="subcellular location">
    <subcellularLocation>
        <location evidence="2">Cytoplasm</location>
    </subcellularLocation>
</comment>
<dbReference type="STRING" id="1798396.A2973_02380"/>
<dbReference type="Proteomes" id="UP000176409">
    <property type="component" value="Unassembled WGS sequence"/>
</dbReference>
<name>A0A1F6AYL9_9BACT</name>
<dbReference type="NCBIfam" id="TIGR01826">
    <property type="entry name" value="CofD_related"/>
    <property type="match status" value="1"/>
</dbReference>
<dbReference type="GO" id="GO:0005737">
    <property type="term" value="C:cytoplasm"/>
    <property type="evidence" value="ECO:0007669"/>
    <property type="project" value="UniProtKB-SubCell"/>
</dbReference>
<dbReference type="Pfam" id="PF01933">
    <property type="entry name" value="CofD"/>
    <property type="match status" value="1"/>
</dbReference>
<accession>A0A1F6AYL9</accession>
<dbReference type="InterPro" id="IPR002882">
    <property type="entry name" value="CofD"/>
</dbReference>
<dbReference type="PANTHER" id="PTHR30135">
    <property type="entry name" value="UNCHARACTERIZED PROTEIN YVCK-RELATED"/>
    <property type="match status" value="1"/>
</dbReference>
<evidence type="ECO:0000256" key="1">
    <source>
        <dbReference type="ARBA" id="ARBA00022490"/>
    </source>
</evidence>
<comment type="caution">
    <text evidence="3">The sequence shown here is derived from an EMBL/GenBank/DDBJ whole genome shotgun (WGS) entry which is preliminary data.</text>
</comment>
<dbReference type="GO" id="GO:0008360">
    <property type="term" value="P:regulation of cell shape"/>
    <property type="evidence" value="ECO:0007669"/>
    <property type="project" value="UniProtKB-UniRule"/>
</dbReference>
<dbReference type="HAMAP" id="MF_00973">
    <property type="entry name" value="Gluconeogen_factor"/>
    <property type="match status" value="1"/>
</dbReference>
<evidence type="ECO:0000313" key="4">
    <source>
        <dbReference type="Proteomes" id="UP000176409"/>
    </source>
</evidence>
<comment type="similarity">
    <text evidence="2">Belongs to the gluconeogenesis factor family.</text>
</comment>
<evidence type="ECO:0000256" key="2">
    <source>
        <dbReference type="HAMAP-Rule" id="MF_00973"/>
    </source>
</evidence>
<keyword evidence="1 2" id="KW-0963">Cytoplasm</keyword>
<evidence type="ECO:0000313" key="3">
    <source>
        <dbReference type="EMBL" id="OGG29779.1"/>
    </source>
</evidence>
<dbReference type="EMBL" id="MFJZ01000037">
    <property type="protein sequence ID" value="OGG29779.1"/>
    <property type="molecule type" value="Genomic_DNA"/>
</dbReference>
<dbReference type="Gene3D" id="3.40.50.10680">
    <property type="entry name" value="CofD-like domains"/>
    <property type="match status" value="1"/>
</dbReference>
<dbReference type="AlphaFoldDB" id="A0A1F6AYL9"/>
<dbReference type="CDD" id="cd07187">
    <property type="entry name" value="YvcK_like"/>
    <property type="match status" value="1"/>
</dbReference>
<gene>
    <name evidence="3" type="ORF">A2973_02380</name>
</gene>
<organism evidence="3 4">
    <name type="scientific">Candidatus Gottesmanbacteria bacterium RIFCSPLOWO2_01_FULL_49_10</name>
    <dbReference type="NCBI Taxonomy" id="1798396"/>
    <lineage>
        <taxon>Bacteria</taxon>
        <taxon>Candidatus Gottesmaniibacteriota</taxon>
    </lineage>
</organism>
<protein>
    <recommendedName>
        <fullName evidence="2">Putative gluconeogenesis factor</fullName>
    </recommendedName>
</protein>
<dbReference type="PANTHER" id="PTHR30135:SF3">
    <property type="entry name" value="GLUCONEOGENESIS FACTOR-RELATED"/>
    <property type="match status" value="1"/>
</dbReference>
<sequence length="345" mass="37811">MVSQRKNGTKKHDHFVCIGGGTGTFVVLRGLKLYPNRLSAIVAMSDSGGSNKRIRDEFGLLPTSDIRQCFVALSEDNTGGAGLLRKLFMYRFEKGNGISGMTFGNLFMAALTEILGSQEEAIRQTGKVLRTKGAVIPVSFTDTNLIATYEDGTTVSEEHFIDEPAHDGTIRIRRVSLKPEAHPNPEAIAAIDAADVIVLGPGDLYTSLIPNLLVKGIDDALRRTKAQIVYVLNLMTKYGQTYGFSAADHMSALETYIGKSVNIVLLNTSRLSPQALTLYAKFHEYPVVNDLPRNSYFRVVKAPISGKQLVQKSKSDTLVRSLIRHDSDALARVLMHIATTQRGKL</sequence>
<dbReference type="SUPFAM" id="SSF142338">
    <property type="entry name" value="CofD-like"/>
    <property type="match status" value="1"/>
</dbReference>